<evidence type="ECO:0000313" key="1">
    <source>
        <dbReference type="EMBL" id="CAJ1949835.1"/>
    </source>
</evidence>
<name>A0AAD2FRL9_9STRA</name>
<gene>
    <name evidence="1" type="ORF">CYCCA115_LOCUS12295</name>
</gene>
<dbReference type="InterPro" id="IPR023296">
    <property type="entry name" value="Glyco_hydro_beta-prop_sf"/>
</dbReference>
<reference evidence="1" key="1">
    <citation type="submission" date="2023-08" db="EMBL/GenBank/DDBJ databases">
        <authorList>
            <person name="Audoor S."/>
            <person name="Bilcke G."/>
        </authorList>
    </citation>
    <scope>NUCLEOTIDE SEQUENCE</scope>
</reference>
<dbReference type="EMBL" id="CAKOGP040001758">
    <property type="protein sequence ID" value="CAJ1949835.1"/>
    <property type="molecule type" value="Genomic_DNA"/>
</dbReference>
<accession>A0AAD2FRL9</accession>
<dbReference type="AlphaFoldDB" id="A0AAD2FRL9"/>
<proteinExistence type="predicted"/>
<protein>
    <submittedName>
        <fullName evidence="1">Uncharacterized protein</fullName>
    </submittedName>
</protein>
<keyword evidence="2" id="KW-1185">Reference proteome</keyword>
<organism evidence="1 2">
    <name type="scientific">Cylindrotheca closterium</name>
    <dbReference type="NCBI Taxonomy" id="2856"/>
    <lineage>
        <taxon>Eukaryota</taxon>
        <taxon>Sar</taxon>
        <taxon>Stramenopiles</taxon>
        <taxon>Ochrophyta</taxon>
        <taxon>Bacillariophyta</taxon>
        <taxon>Bacillariophyceae</taxon>
        <taxon>Bacillariophycidae</taxon>
        <taxon>Bacillariales</taxon>
        <taxon>Bacillariaceae</taxon>
        <taxon>Cylindrotheca</taxon>
    </lineage>
</organism>
<sequence>MLKASYSLNSYGRTVFALCIVLCFTHSVSSTHAHQRKAASLISPIGDPIDVWDSVDTWKRCSIVDVPDIPSRVYAEAKDKMHMIEGSTHFFPMTGDSIFNFTRSCKPAWNMTGDGNPAMFAGNEFLDSAIAFSNGTVVSLIHTEFPGNRYNMCNSTAYPLCWTVTIGLAISHDWGATWSHVRPPPHHLMAAVPYVYDEKKLAYGWGDPSNIVLNPRDGYYYVAMWNRHQIGKQKSGICIARTRQLLDPSSWRGWDGKGFSTTFVSPYSLDPKAPKEQHICTVIENVPTLCAALSMVWSTYLEKFVMTIGCFDELSKSFYISTSDDLIHWTTMRPFFDADILPPRVKKMITSIGYPALLDPIAFSSYGDRNFYTIGKEPYLFWVSLGHSPYTDGRHLWASPMRFNSEEGVLSNVSSSYTTVL</sequence>
<evidence type="ECO:0000313" key="2">
    <source>
        <dbReference type="Proteomes" id="UP001295423"/>
    </source>
</evidence>
<comment type="caution">
    <text evidence="1">The sequence shown here is derived from an EMBL/GenBank/DDBJ whole genome shotgun (WGS) entry which is preliminary data.</text>
</comment>
<dbReference type="Gene3D" id="2.115.10.20">
    <property type="entry name" value="Glycosyl hydrolase domain, family 43"/>
    <property type="match status" value="1"/>
</dbReference>
<dbReference type="Proteomes" id="UP001295423">
    <property type="component" value="Unassembled WGS sequence"/>
</dbReference>